<dbReference type="OrthoDB" id="9799372at2"/>
<keyword evidence="4" id="KW-1185">Reference proteome</keyword>
<dbReference type="PANTHER" id="PTHR43428">
    <property type="entry name" value="ARSENATE REDUCTASE"/>
    <property type="match status" value="1"/>
</dbReference>
<evidence type="ECO:0000259" key="2">
    <source>
        <dbReference type="SMART" id="SM00226"/>
    </source>
</evidence>
<dbReference type="RefSeq" id="WP_136532281.1">
    <property type="nucleotide sequence ID" value="NZ_STGX01000024.1"/>
</dbReference>
<organism evidence="3 4">
    <name type="scientific">Glycomyces paridis</name>
    <dbReference type="NCBI Taxonomy" id="2126555"/>
    <lineage>
        <taxon>Bacteria</taxon>
        <taxon>Bacillati</taxon>
        <taxon>Actinomycetota</taxon>
        <taxon>Actinomycetes</taxon>
        <taxon>Glycomycetales</taxon>
        <taxon>Glycomycetaceae</taxon>
        <taxon>Glycomyces</taxon>
    </lineage>
</organism>
<comment type="caution">
    <text evidence="3">The sequence shown here is derived from an EMBL/GenBank/DDBJ whole genome shotgun (WGS) entry which is preliminary data.</text>
</comment>
<keyword evidence="1" id="KW-0059">Arsenical resistance</keyword>
<gene>
    <name evidence="3" type="ORF">E9998_24020</name>
</gene>
<reference evidence="3 4" key="1">
    <citation type="journal article" date="2018" name="Int. J. Syst. Evol. Microbiol.">
        <title>Glycomyces paridis sp. nov., isolated from the medicinal plant Paris polyphylla.</title>
        <authorList>
            <person name="Fang X.M."/>
            <person name="Bai J.L."/>
            <person name="Su J."/>
            <person name="Zhao L.L."/>
            <person name="Liu H.Y."/>
            <person name="Ma B.P."/>
            <person name="Zhang Y.Q."/>
            <person name="Yu L.Y."/>
        </authorList>
    </citation>
    <scope>NUCLEOTIDE SEQUENCE [LARGE SCALE GENOMIC DNA]</scope>
    <source>
        <strain evidence="3 4">CPCC 204357</strain>
    </source>
</reference>
<dbReference type="CDD" id="cd16345">
    <property type="entry name" value="LMWP_ArsC"/>
    <property type="match status" value="1"/>
</dbReference>
<dbReference type="Gene3D" id="3.40.50.2300">
    <property type="match status" value="1"/>
</dbReference>
<dbReference type="PANTHER" id="PTHR43428:SF1">
    <property type="entry name" value="ARSENATE REDUCTASE"/>
    <property type="match status" value="1"/>
</dbReference>
<dbReference type="SUPFAM" id="SSF52788">
    <property type="entry name" value="Phosphotyrosine protein phosphatases I"/>
    <property type="match status" value="1"/>
</dbReference>
<dbReference type="InterPro" id="IPR036196">
    <property type="entry name" value="Ptyr_pPase_sf"/>
</dbReference>
<proteinExistence type="predicted"/>
<dbReference type="Pfam" id="PF01451">
    <property type="entry name" value="LMWPc"/>
    <property type="match status" value="1"/>
</dbReference>
<sequence>MADTGEFTIPPAVATLLDTSANRLAARFAATFSPETVRECLDDSYIVLAATARVHTHLYVLAERFAAERLQATITANSEAASGKPEVLFVCVHNAGRSQMAAALLDHHGAGRVVVRSAGSAPVDSVNPAVVAALAELDLDVSKEFPKPLTDEVVRASDVVITMGCGDACPIYPGKRYLNWELDDPAGKDLEAARRIRDDIDARVQELLSELLEQA</sequence>
<dbReference type="Pfam" id="PF21234">
    <property type="entry name" value="Phosphatase-like_N"/>
    <property type="match status" value="1"/>
</dbReference>
<protein>
    <submittedName>
        <fullName evidence="3">Arsenate reductase ArsC</fullName>
    </submittedName>
</protein>
<dbReference type="EMBL" id="STGX01000024">
    <property type="protein sequence ID" value="THV22088.1"/>
    <property type="molecule type" value="Genomic_DNA"/>
</dbReference>
<evidence type="ECO:0000313" key="4">
    <source>
        <dbReference type="Proteomes" id="UP000305792"/>
    </source>
</evidence>
<dbReference type="InterPro" id="IPR048716">
    <property type="entry name" value="Phosphatase-like_N"/>
</dbReference>
<dbReference type="NCBIfam" id="NF046112">
    <property type="entry name" value="MSMEG_6209_Nter"/>
    <property type="match status" value="1"/>
</dbReference>
<name>A0A4S8NXA2_9ACTN</name>
<feature type="domain" description="Phosphotyrosine protein phosphatase I" evidence="2">
    <location>
        <begin position="85"/>
        <end position="210"/>
    </location>
</feature>
<dbReference type="Gene3D" id="1.10.8.1060">
    <property type="entry name" value="Corynebacterium glutamicum thioredoxin-dependent arsenate reductase, N-terminal domain"/>
    <property type="match status" value="1"/>
</dbReference>
<accession>A0A4S8NXA2</accession>
<dbReference type="SMART" id="SM00226">
    <property type="entry name" value="LMWPc"/>
    <property type="match status" value="1"/>
</dbReference>
<dbReference type="GO" id="GO:0046685">
    <property type="term" value="P:response to arsenic-containing substance"/>
    <property type="evidence" value="ECO:0007669"/>
    <property type="project" value="UniProtKB-KW"/>
</dbReference>
<dbReference type="Proteomes" id="UP000305792">
    <property type="component" value="Unassembled WGS sequence"/>
</dbReference>
<evidence type="ECO:0000256" key="1">
    <source>
        <dbReference type="ARBA" id="ARBA00022849"/>
    </source>
</evidence>
<evidence type="ECO:0000313" key="3">
    <source>
        <dbReference type="EMBL" id="THV22088.1"/>
    </source>
</evidence>
<dbReference type="AlphaFoldDB" id="A0A4S8NXA2"/>
<dbReference type="InterPro" id="IPR023485">
    <property type="entry name" value="Ptyr_pPase"/>
</dbReference>